<dbReference type="SUPFAM" id="SSF55961">
    <property type="entry name" value="Bet v1-like"/>
    <property type="match status" value="1"/>
</dbReference>
<evidence type="ECO:0000313" key="2">
    <source>
        <dbReference type="Proteomes" id="UP000253426"/>
    </source>
</evidence>
<dbReference type="Gene3D" id="3.30.530.20">
    <property type="match status" value="1"/>
</dbReference>
<comment type="caution">
    <text evidence="1">The sequence shown here is derived from an EMBL/GenBank/DDBJ whole genome shotgun (WGS) entry which is preliminary data.</text>
</comment>
<sequence>MESIVIEVLVYSSPTLIFTTLEKFGEWPLFAPETVSETPERVQGNRLKLKTRITGSERCFEATLLQRTEKSLSWATEEGTPTSGSVVVETLAAGNLRVTFTFQYTREGIVESFYASTGLVQRRLEMDLERFKHAVEREHEQRGLS</sequence>
<dbReference type="EMBL" id="QNRR01000015">
    <property type="protein sequence ID" value="RBP36877.1"/>
    <property type="molecule type" value="Genomic_DNA"/>
</dbReference>
<dbReference type="AlphaFoldDB" id="A0A366H639"/>
<proteinExistence type="predicted"/>
<protein>
    <recommendedName>
        <fullName evidence="3">Polyketide cyclase/dehydrase/lipid transport protein</fullName>
    </recommendedName>
</protein>
<evidence type="ECO:0008006" key="3">
    <source>
        <dbReference type="Google" id="ProtNLM"/>
    </source>
</evidence>
<dbReference type="RefSeq" id="WP_113961663.1">
    <property type="nucleotide sequence ID" value="NZ_QNRR01000015.1"/>
</dbReference>
<dbReference type="OrthoDB" id="3695445at2"/>
<reference evidence="1 2" key="1">
    <citation type="submission" date="2018-06" db="EMBL/GenBank/DDBJ databases">
        <title>Genomic Encyclopedia of Type Strains, Phase IV (KMG-IV): sequencing the most valuable type-strain genomes for metagenomic binning, comparative biology and taxonomic classification.</title>
        <authorList>
            <person name="Goeker M."/>
        </authorList>
    </citation>
    <scope>NUCLEOTIDE SEQUENCE [LARGE SCALE GENOMIC DNA]</scope>
    <source>
        <strain evidence="1 2">DSM 25532</strain>
    </source>
</reference>
<accession>A0A366H639</accession>
<keyword evidence="2" id="KW-1185">Reference proteome</keyword>
<name>A0A366H639_9BACT</name>
<evidence type="ECO:0000313" key="1">
    <source>
        <dbReference type="EMBL" id="RBP36877.1"/>
    </source>
</evidence>
<organism evidence="1 2">
    <name type="scientific">Roseimicrobium gellanilyticum</name>
    <dbReference type="NCBI Taxonomy" id="748857"/>
    <lineage>
        <taxon>Bacteria</taxon>
        <taxon>Pseudomonadati</taxon>
        <taxon>Verrucomicrobiota</taxon>
        <taxon>Verrucomicrobiia</taxon>
        <taxon>Verrucomicrobiales</taxon>
        <taxon>Verrucomicrobiaceae</taxon>
        <taxon>Roseimicrobium</taxon>
    </lineage>
</organism>
<dbReference type="InterPro" id="IPR023393">
    <property type="entry name" value="START-like_dom_sf"/>
</dbReference>
<gene>
    <name evidence="1" type="ORF">DES53_11518</name>
</gene>
<dbReference type="Proteomes" id="UP000253426">
    <property type="component" value="Unassembled WGS sequence"/>
</dbReference>